<comment type="function">
    <text evidence="7">Controls stomatal patterning.</text>
</comment>
<evidence type="ECO:0000256" key="5">
    <source>
        <dbReference type="ARBA" id="ARBA00022729"/>
    </source>
</evidence>
<evidence type="ECO:0000313" key="8">
    <source>
        <dbReference type="EMBL" id="KAK7330100.1"/>
    </source>
</evidence>
<dbReference type="PANTHER" id="PTHR33109:SF60">
    <property type="entry name" value="EPIDERMAL PATTERNING FACTOR-LIKE PROTEIN 8"/>
    <property type="match status" value="1"/>
</dbReference>
<keyword evidence="3 7" id="KW-0217">Developmental protein</keyword>
<keyword evidence="5" id="KW-0732">Signal</keyword>
<dbReference type="Proteomes" id="UP001367508">
    <property type="component" value="Unassembled WGS sequence"/>
</dbReference>
<proteinExistence type="inferred from homology"/>
<dbReference type="InterPro" id="IPR039455">
    <property type="entry name" value="EPFL"/>
</dbReference>
<dbReference type="GO" id="GO:0010052">
    <property type="term" value="P:guard cell differentiation"/>
    <property type="evidence" value="ECO:0007669"/>
    <property type="project" value="UniProtKB-UniRule"/>
</dbReference>
<evidence type="ECO:0000313" key="9">
    <source>
        <dbReference type="Proteomes" id="UP001367508"/>
    </source>
</evidence>
<gene>
    <name evidence="8" type="ORF">VNO77_24286</name>
</gene>
<comment type="subcellular location">
    <subcellularLocation>
        <location evidence="1 7">Secreted</location>
    </subcellularLocation>
</comment>
<accession>A0AAN9L604</accession>
<sequence length="158" mass="17755">MVPPPVRIRIITNPKSGVRPHEPRDIHSFISLSPKAPTSHILLIIFFIRLMDLPKIYLNGLKTSVTLILIISLTLFPSNSEGSPSMKDGKDLKQKKLVLGSRPPRCVNKCLSCKPCMATLVISPHHRVGHIQNATAQRDEGYYLLSWKCKCGNKFYQP</sequence>
<keyword evidence="9" id="KW-1185">Reference proteome</keyword>
<dbReference type="EMBL" id="JAYMYQ010000005">
    <property type="protein sequence ID" value="KAK7330100.1"/>
    <property type="molecule type" value="Genomic_DNA"/>
</dbReference>
<dbReference type="AlphaFoldDB" id="A0AAN9L604"/>
<organism evidence="8 9">
    <name type="scientific">Canavalia gladiata</name>
    <name type="common">Sword bean</name>
    <name type="synonym">Dolichos gladiatus</name>
    <dbReference type="NCBI Taxonomy" id="3824"/>
    <lineage>
        <taxon>Eukaryota</taxon>
        <taxon>Viridiplantae</taxon>
        <taxon>Streptophyta</taxon>
        <taxon>Embryophyta</taxon>
        <taxon>Tracheophyta</taxon>
        <taxon>Spermatophyta</taxon>
        <taxon>Magnoliopsida</taxon>
        <taxon>eudicotyledons</taxon>
        <taxon>Gunneridae</taxon>
        <taxon>Pentapetalae</taxon>
        <taxon>rosids</taxon>
        <taxon>fabids</taxon>
        <taxon>Fabales</taxon>
        <taxon>Fabaceae</taxon>
        <taxon>Papilionoideae</taxon>
        <taxon>50 kb inversion clade</taxon>
        <taxon>NPAAA clade</taxon>
        <taxon>indigoferoid/millettioid clade</taxon>
        <taxon>Phaseoleae</taxon>
        <taxon>Canavalia</taxon>
    </lineage>
</organism>
<comment type="caution">
    <text evidence="8">The sequence shown here is derived from an EMBL/GenBank/DDBJ whole genome shotgun (WGS) entry which is preliminary data.</text>
</comment>
<evidence type="ECO:0000256" key="1">
    <source>
        <dbReference type="ARBA" id="ARBA00004613"/>
    </source>
</evidence>
<evidence type="ECO:0000256" key="2">
    <source>
        <dbReference type="ARBA" id="ARBA00008127"/>
    </source>
</evidence>
<keyword evidence="4 7" id="KW-0964">Secreted</keyword>
<name>A0AAN9L604_CANGL</name>
<dbReference type="GO" id="GO:0005576">
    <property type="term" value="C:extracellular region"/>
    <property type="evidence" value="ECO:0007669"/>
    <property type="project" value="UniProtKB-SubCell"/>
</dbReference>
<reference evidence="8 9" key="1">
    <citation type="submission" date="2024-01" db="EMBL/GenBank/DDBJ databases">
        <title>The genomes of 5 underutilized Papilionoideae crops provide insights into root nodulation and disease resistanc.</title>
        <authorList>
            <person name="Jiang F."/>
        </authorList>
    </citation>
    <scope>NUCLEOTIDE SEQUENCE [LARGE SCALE GENOMIC DNA]</scope>
    <source>
        <strain evidence="8">LVBAO_FW01</strain>
        <tissue evidence="8">Leaves</tissue>
    </source>
</reference>
<keyword evidence="6" id="KW-1015">Disulfide bond</keyword>
<evidence type="ECO:0000256" key="6">
    <source>
        <dbReference type="ARBA" id="ARBA00023157"/>
    </source>
</evidence>
<dbReference type="Pfam" id="PF17181">
    <property type="entry name" value="EPF"/>
    <property type="match status" value="1"/>
</dbReference>
<dbReference type="PANTHER" id="PTHR33109">
    <property type="entry name" value="EPIDERMAL PATTERNING FACTOR-LIKE PROTEIN 4"/>
    <property type="match status" value="1"/>
</dbReference>
<evidence type="ECO:0000256" key="7">
    <source>
        <dbReference type="RuleBase" id="RU367102"/>
    </source>
</evidence>
<evidence type="ECO:0000256" key="4">
    <source>
        <dbReference type="ARBA" id="ARBA00022525"/>
    </source>
</evidence>
<comment type="similarity">
    <text evidence="2 7">Belongs to the plant cysteine rich small secretory peptide family. Epidermal patterning factor subfamily.</text>
</comment>
<evidence type="ECO:0000256" key="3">
    <source>
        <dbReference type="ARBA" id="ARBA00022473"/>
    </source>
</evidence>
<protein>
    <recommendedName>
        <fullName evidence="7">Epidermal patterning factor-like protein</fullName>
    </recommendedName>
</protein>